<comment type="similarity">
    <text evidence="2">Belongs to the FHY3/FAR1 family.</text>
</comment>
<comment type="subcellular location">
    <subcellularLocation>
        <location evidence="2">Nucleus</location>
    </subcellularLocation>
</comment>
<dbReference type="InterPro" id="IPR018289">
    <property type="entry name" value="MULE_transposase_dom"/>
</dbReference>
<evidence type="ECO:0000259" key="4">
    <source>
        <dbReference type="PROSITE" id="PS50966"/>
    </source>
</evidence>
<evidence type="ECO:0000313" key="6">
    <source>
        <dbReference type="Proteomes" id="UP000823388"/>
    </source>
</evidence>
<protein>
    <recommendedName>
        <fullName evidence="2">Protein FAR1-RELATED SEQUENCE</fullName>
    </recommendedName>
</protein>
<comment type="function">
    <text evidence="2">Putative transcription activator involved in regulating light control of development.</text>
</comment>
<name>A0A8T0WWY0_PANVG</name>
<evidence type="ECO:0000313" key="5">
    <source>
        <dbReference type="EMBL" id="KAG2649634.1"/>
    </source>
</evidence>
<dbReference type="PANTHER" id="PTHR31669">
    <property type="entry name" value="PROTEIN FAR1-RELATED SEQUENCE 10-RELATED"/>
    <property type="match status" value="1"/>
</dbReference>
<dbReference type="EMBL" id="CM029038">
    <property type="protein sequence ID" value="KAG2649634.1"/>
    <property type="molecule type" value="Genomic_DNA"/>
</dbReference>
<dbReference type="InterPro" id="IPR031052">
    <property type="entry name" value="FHY3/FAR1"/>
</dbReference>
<dbReference type="Pfam" id="PF10551">
    <property type="entry name" value="MULE"/>
    <property type="match status" value="1"/>
</dbReference>
<comment type="caution">
    <text evidence="5">The sequence shown here is derived from an EMBL/GenBank/DDBJ whole genome shotgun (WGS) entry which is preliminary data.</text>
</comment>
<keyword evidence="2" id="KW-0479">Metal-binding</keyword>
<dbReference type="InterPro" id="IPR007527">
    <property type="entry name" value="Znf_SWIM"/>
</dbReference>
<dbReference type="Pfam" id="PF03101">
    <property type="entry name" value="FAR1"/>
    <property type="match status" value="1"/>
</dbReference>
<feature type="domain" description="SWIM-type" evidence="4">
    <location>
        <begin position="495"/>
        <end position="533"/>
    </location>
</feature>
<evidence type="ECO:0000256" key="2">
    <source>
        <dbReference type="RuleBase" id="RU367018"/>
    </source>
</evidence>
<gene>
    <name evidence="5" type="ORF">PVAP13_1NG122519</name>
</gene>
<keyword evidence="6" id="KW-1185">Reference proteome</keyword>
<dbReference type="Proteomes" id="UP000823388">
    <property type="component" value="Chromosome 1N"/>
</dbReference>
<dbReference type="GO" id="GO:0006355">
    <property type="term" value="P:regulation of DNA-templated transcription"/>
    <property type="evidence" value="ECO:0007669"/>
    <property type="project" value="UniProtKB-UniRule"/>
</dbReference>
<dbReference type="GO" id="GO:0005634">
    <property type="term" value="C:nucleus"/>
    <property type="evidence" value="ECO:0007669"/>
    <property type="project" value="UniProtKB-SubCell"/>
</dbReference>
<accession>A0A8T0WWY0</accession>
<keyword evidence="1 2" id="KW-0863">Zinc-finger</keyword>
<dbReference type="PANTHER" id="PTHR31669:SF217">
    <property type="entry name" value="PROTEIN FAR1-RELATED SEQUENCE"/>
    <property type="match status" value="1"/>
</dbReference>
<dbReference type="InterPro" id="IPR004330">
    <property type="entry name" value="FAR1_DNA_bnd_dom"/>
</dbReference>
<keyword evidence="2" id="KW-0862">Zinc</keyword>
<keyword evidence="2" id="KW-0539">Nucleus</keyword>
<sequence length="736" mass="84217">MATPVFCTSIRNSSAAFTGFSNCGRRSQWQFEFCCSFEGKHKTKVGDDHKIAKTSKRNGCKGMVYARTAGDGGRAFFTRIVFEHNHKLVPSPSMTKRMRAHKVEDPAVMNLVDTMYASHVPYPNVMCVLRNIAGGAENLHLTERDIQNRRAAHVREERMDDIPKLLAIFRECKTNNPEFFCEFQLDEKNVVKNVFWSHASQQGDYADYSGVVTFDTTYRTNQYSMPLAMFVGFNNKLQNVVFGQALLRDERADTFDWLFRQFRACMVGKDPVDQDSSIEKAINLVFEKTYHRYCRWHVMNKYRNELNQFNTQHPGLSDTLTSIVNHPLRPVEFEEAWAAMLDKYAVHESKVLMNLYDERQMWIGAYFKDILCGMMTSMQRSESVNSAVKHCYCDNSIAIHEFVKSFLELLADNKENEAKEEFNSQAPVVTSTFYGIDNQLSRVYTSVVYKVFQERLKSSTTFHVRPDPDKACYHLVKHTRPPTNFPWLCHEFWVKAVVNEKIPEESEFNCECMRIEHTGMFCPHLLCVLTNLQMAHIPSRYIPKRYTRNAREDTIFDRHDKVYVGTDGDTTASRMLELIPDWCALQRKAIMSSEGVTKCKELLRQALQVINEIPHDMGSSAATTAAGLPFREEHIVLASAPPISSTKSSRKKSMEGVDAPVAHFKRPQGQKHTCRCSVCHKTGHSSTTCGREAPPPKRPRGRPVGSGTKRGNGMLQYESDDTEDDHSSEMEDDDLE</sequence>
<organism evidence="5 6">
    <name type="scientific">Panicum virgatum</name>
    <name type="common">Blackwell switchgrass</name>
    <dbReference type="NCBI Taxonomy" id="38727"/>
    <lineage>
        <taxon>Eukaryota</taxon>
        <taxon>Viridiplantae</taxon>
        <taxon>Streptophyta</taxon>
        <taxon>Embryophyta</taxon>
        <taxon>Tracheophyta</taxon>
        <taxon>Spermatophyta</taxon>
        <taxon>Magnoliopsida</taxon>
        <taxon>Liliopsida</taxon>
        <taxon>Poales</taxon>
        <taxon>Poaceae</taxon>
        <taxon>PACMAD clade</taxon>
        <taxon>Panicoideae</taxon>
        <taxon>Panicodae</taxon>
        <taxon>Paniceae</taxon>
        <taxon>Panicinae</taxon>
        <taxon>Panicum</taxon>
        <taxon>Panicum sect. Hiantes</taxon>
    </lineage>
</organism>
<dbReference type="GO" id="GO:0008270">
    <property type="term" value="F:zinc ion binding"/>
    <property type="evidence" value="ECO:0007669"/>
    <property type="project" value="UniProtKB-UniRule"/>
</dbReference>
<feature type="region of interest" description="Disordered" evidence="3">
    <location>
        <begin position="680"/>
        <end position="736"/>
    </location>
</feature>
<reference evidence="5" key="1">
    <citation type="submission" date="2020-05" db="EMBL/GenBank/DDBJ databases">
        <title>WGS assembly of Panicum virgatum.</title>
        <authorList>
            <person name="Lovell J.T."/>
            <person name="Jenkins J."/>
            <person name="Shu S."/>
            <person name="Juenger T.E."/>
            <person name="Schmutz J."/>
        </authorList>
    </citation>
    <scope>NUCLEOTIDE SEQUENCE</scope>
    <source>
        <strain evidence="5">AP13</strain>
    </source>
</reference>
<proteinExistence type="inferred from homology"/>
<evidence type="ECO:0000256" key="3">
    <source>
        <dbReference type="SAM" id="MobiDB-lite"/>
    </source>
</evidence>
<feature type="compositionally biased region" description="Acidic residues" evidence="3">
    <location>
        <begin position="718"/>
        <end position="736"/>
    </location>
</feature>
<evidence type="ECO:0000256" key="1">
    <source>
        <dbReference type="PROSITE-ProRule" id="PRU00325"/>
    </source>
</evidence>
<dbReference type="PROSITE" id="PS50966">
    <property type="entry name" value="ZF_SWIM"/>
    <property type="match status" value="1"/>
</dbReference>
<dbReference type="AlphaFoldDB" id="A0A8T0WWY0"/>